<evidence type="ECO:0000313" key="20">
    <source>
        <dbReference type="EMBL" id="MFC6670650.1"/>
    </source>
</evidence>
<dbReference type="Pfam" id="PF00512">
    <property type="entry name" value="HisKA"/>
    <property type="match status" value="1"/>
</dbReference>
<accession>A0ABW1ZZJ5</accession>
<dbReference type="InterPro" id="IPR036890">
    <property type="entry name" value="HATPase_C_sf"/>
</dbReference>
<comment type="catalytic activity">
    <reaction evidence="1">
        <text>ATP + protein L-histidine = ADP + protein N-phospho-L-histidine.</text>
        <dbReference type="EC" id="2.7.13.3"/>
    </reaction>
</comment>
<keyword evidence="9 20" id="KW-0808">Transferase</keyword>
<evidence type="ECO:0000256" key="17">
    <source>
        <dbReference type="ARBA" id="ARBA00025207"/>
    </source>
</evidence>
<keyword evidence="8" id="KW-0592">Phosphate transport</keyword>
<dbReference type="SUPFAM" id="SSF55785">
    <property type="entry name" value="PYP-like sensor domain (PAS domain)"/>
    <property type="match status" value="1"/>
</dbReference>
<keyword evidence="13" id="KW-0067">ATP-binding</keyword>
<dbReference type="Pfam" id="PF02518">
    <property type="entry name" value="HATPase_c"/>
    <property type="match status" value="1"/>
</dbReference>
<dbReference type="NCBIfam" id="TIGR02966">
    <property type="entry name" value="phoR_proteo"/>
    <property type="match status" value="1"/>
</dbReference>
<evidence type="ECO:0000256" key="4">
    <source>
        <dbReference type="ARBA" id="ARBA00019665"/>
    </source>
</evidence>
<keyword evidence="21" id="KW-1185">Reference proteome</keyword>
<dbReference type="InterPro" id="IPR050351">
    <property type="entry name" value="BphY/WalK/GraS-like"/>
</dbReference>
<dbReference type="Proteomes" id="UP001596422">
    <property type="component" value="Unassembled WGS sequence"/>
</dbReference>
<dbReference type="SMART" id="SM00387">
    <property type="entry name" value="HATPase_c"/>
    <property type="match status" value="1"/>
</dbReference>
<evidence type="ECO:0000256" key="14">
    <source>
        <dbReference type="ARBA" id="ARBA00022989"/>
    </source>
</evidence>
<keyword evidence="14" id="KW-1133">Transmembrane helix</keyword>
<evidence type="ECO:0000256" key="15">
    <source>
        <dbReference type="ARBA" id="ARBA00023012"/>
    </source>
</evidence>
<evidence type="ECO:0000256" key="11">
    <source>
        <dbReference type="ARBA" id="ARBA00022741"/>
    </source>
</evidence>
<name>A0ABW1ZZJ5_9GAMM</name>
<evidence type="ECO:0000256" key="2">
    <source>
        <dbReference type="ARBA" id="ARBA00004236"/>
    </source>
</evidence>
<evidence type="ECO:0000256" key="8">
    <source>
        <dbReference type="ARBA" id="ARBA00022592"/>
    </source>
</evidence>
<evidence type="ECO:0000256" key="3">
    <source>
        <dbReference type="ARBA" id="ARBA00012438"/>
    </source>
</evidence>
<feature type="domain" description="Histidine kinase" evidence="19">
    <location>
        <begin position="210"/>
        <end position="425"/>
    </location>
</feature>
<dbReference type="InterPro" id="IPR003661">
    <property type="entry name" value="HisK_dim/P_dom"/>
</dbReference>
<evidence type="ECO:0000256" key="10">
    <source>
        <dbReference type="ARBA" id="ARBA00022692"/>
    </source>
</evidence>
<reference evidence="21" key="1">
    <citation type="journal article" date="2019" name="Int. J. Syst. Evol. Microbiol.">
        <title>The Global Catalogue of Microorganisms (GCM) 10K type strain sequencing project: providing services to taxonomists for standard genome sequencing and annotation.</title>
        <authorList>
            <consortium name="The Broad Institute Genomics Platform"/>
            <consortium name="The Broad Institute Genome Sequencing Center for Infectious Disease"/>
            <person name="Wu L."/>
            <person name="Ma J."/>
        </authorList>
    </citation>
    <scope>NUCLEOTIDE SEQUENCE [LARGE SCALE GENOMIC DNA]</scope>
    <source>
        <strain evidence="21">NBRC 111756</strain>
    </source>
</reference>
<keyword evidence="12 20" id="KW-0418">Kinase</keyword>
<dbReference type="SUPFAM" id="SSF55874">
    <property type="entry name" value="ATPase domain of HSP90 chaperone/DNA topoisomerase II/histidine kinase"/>
    <property type="match status" value="1"/>
</dbReference>
<gene>
    <name evidence="20" type="primary">phoR</name>
    <name evidence="20" type="ORF">ACFQDL_11595</name>
</gene>
<dbReference type="InterPro" id="IPR003594">
    <property type="entry name" value="HATPase_dom"/>
</dbReference>
<dbReference type="InterPro" id="IPR005467">
    <property type="entry name" value="His_kinase_dom"/>
</dbReference>
<dbReference type="Gene3D" id="3.30.565.10">
    <property type="entry name" value="Histidine kinase-like ATPase, C-terminal domain"/>
    <property type="match status" value="1"/>
</dbReference>
<dbReference type="InterPro" id="IPR021766">
    <property type="entry name" value="PhoR_N"/>
</dbReference>
<evidence type="ECO:0000256" key="13">
    <source>
        <dbReference type="ARBA" id="ARBA00022840"/>
    </source>
</evidence>
<evidence type="ECO:0000259" key="19">
    <source>
        <dbReference type="PROSITE" id="PS50109"/>
    </source>
</evidence>
<dbReference type="PANTHER" id="PTHR45453">
    <property type="entry name" value="PHOSPHATE REGULON SENSOR PROTEIN PHOR"/>
    <property type="match status" value="1"/>
</dbReference>
<dbReference type="RefSeq" id="WP_379909153.1">
    <property type="nucleotide sequence ID" value="NZ_JBHSWE010000001.1"/>
</dbReference>
<evidence type="ECO:0000256" key="1">
    <source>
        <dbReference type="ARBA" id="ARBA00000085"/>
    </source>
</evidence>
<dbReference type="Gene3D" id="1.10.287.130">
    <property type="match status" value="1"/>
</dbReference>
<evidence type="ECO:0000256" key="16">
    <source>
        <dbReference type="ARBA" id="ARBA00023136"/>
    </source>
</evidence>
<dbReference type="EMBL" id="JBHSWE010000001">
    <property type="protein sequence ID" value="MFC6670650.1"/>
    <property type="molecule type" value="Genomic_DNA"/>
</dbReference>
<evidence type="ECO:0000256" key="18">
    <source>
        <dbReference type="SAM" id="MobiDB-lite"/>
    </source>
</evidence>
<feature type="compositionally biased region" description="Polar residues" evidence="18">
    <location>
        <begin position="409"/>
        <end position="418"/>
    </location>
</feature>
<keyword evidence="16" id="KW-0472">Membrane</keyword>
<dbReference type="Gene3D" id="3.30.450.20">
    <property type="entry name" value="PAS domain"/>
    <property type="match status" value="1"/>
</dbReference>
<dbReference type="InterPro" id="IPR004358">
    <property type="entry name" value="Sig_transdc_His_kin-like_C"/>
</dbReference>
<dbReference type="InterPro" id="IPR035965">
    <property type="entry name" value="PAS-like_dom_sf"/>
</dbReference>
<keyword evidence="15" id="KW-0902">Two-component regulatory system</keyword>
<keyword evidence="7" id="KW-0597">Phosphoprotein</keyword>
<dbReference type="InterPro" id="IPR000014">
    <property type="entry name" value="PAS"/>
</dbReference>
<organism evidence="20 21">
    <name type="scientific">Marinobacterium aestuariivivens</name>
    <dbReference type="NCBI Taxonomy" id="1698799"/>
    <lineage>
        <taxon>Bacteria</taxon>
        <taxon>Pseudomonadati</taxon>
        <taxon>Pseudomonadota</taxon>
        <taxon>Gammaproteobacteria</taxon>
        <taxon>Oceanospirillales</taxon>
        <taxon>Oceanospirillaceae</taxon>
        <taxon>Marinobacterium</taxon>
    </lineage>
</organism>
<comment type="function">
    <text evidence="17">Member of the two-component regulatory system PhoR/PhoB involved in the phosphate regulon genes expression. PhoR may function as a membrane-associated protein kinase that phosphorylates PhoB in response to environmental signals.</text>
</comment>
<evidence type="ECO:0000256" key="5">
    <source>
        <dbReference type="ARBA" id="ARBA00022448"/>
    </source>
</evidence>
<dbReference type="PROSITE" id="PS50109">
    <property type="entry name" value="HIS_KIN"/>
    <property type="match status" value="1"/>
</dbReference>
<dbReference type="SMART" id="SM00091">
    <property type="entry name" value="PAS"/>
    <property type="match status" value="1"/>
</dbReference>
<dbReference type="CDD" id="cd00130">
    <property type="entry name" value="PAS"/>
    <property type="match status" value="1"/>
</dbReference>
<dbReference type="SUPFAM" id="SSF47384">
    <property type="entry name" value="Homodimeric domain of signal transducing histidine kinase"/>
    <property type="match status" value="1"/>
</dbReference>
<dbReference type="PANTHER" id="PTHR45453:SF1">
    <property type="entry name" value="PHOSPHATE REGULON SENSOR PROTEIN PHOR"/>
    <property type="match status" value="1"/>
</dbReference>
<dbReference type="InterPro" id="IPR014310">
    <property type="entry name" value="Sig_transdc_His_kinase_PhoR"/>
</dbReference>
<evidence type="ECO:0000256" key="7">
    <source>
        <dbReference type="ARBA" id="ARBA00022553"/>
    </source>
</evidence>
<dbReference type="Pfam" id="PF11808">
    <property type="entry name" value="PhoR"/>
    <property type="match status" value="1"/>
</dbReference>
<keyword evidence="6" id="KW-1003">Cell membrane</keyword>
<keyword evidence="5" id="KW-0813">Transport</keyword>
<evidence type="ECO:0000256" key="12">
    <source>
        <dbReference type="ARBA" id="ARBA00022777"/>
    </source>
</evidence>
<evidence type="ECO:0000313" key="21">
    <source>
        <dbReference type="Proteomes" id="UP001596422"/>
    </source>
</evidence>
<dbReference type="EC" id="2.7.13.3" evidence="3"/>
<keyword evidence="10" id="KW-0812">Transmembrane</keyword>
<dbReference type="SMART" id="SM00388">
    <property type="entry name" value="HisKA"/>
    <property type="match status" value="1"/>
</dbReference>
<dbReference type="CDD" id="cd00082">
    <property type="entry name" value="HisKA"/>
    <property type="match status" value="1"/>
</dbReference>
<sequence>MQKARNAMLFSMALSILAGALTGLLFGFAGWGAAVALCGWGLVQVRHFNRLSDWVQRRDDSQPPEAPGHWGELFDELARIQRRSGKREQDLLAALQRFQQSSAALQDGLVIIDRSNNLEWWNRSADRLLGLKASSDRGKPVMNLLRDPRFIRYFRRGQYSDPLELPSPINPDIRLQYQVTKFGEGDRLLVARDITRLVRLEQTRQDFVANASHELRTPLTVICGYLETFLDQDLPRPLTRALSQMQAQARRMESLVSDLLMLSRLEGSNHIADEHPVALHSMLMQIEHDAQALAQEKQHQISLELDSELELVGQELELHSAFSNLVFNAVRYTPDNGHIRLRWWVDARGGHFSVSDDGIGIDPIHIPRLTERFYRVDESRSSASGGTGLGLAIVKHVLVRHGAQLSIESQPGEGSTFSCHFPPEMLVMPDSRDRAAP</sequence>
<dbReference type="NCBIfam" id="NF008235">
    <property type="entry name" value="PRK11006.1"/>
    <property type="match status" value="1"/>
</dbReference>
<evidence type="ECO:0000256" key="9">
    <source>
        <dbReference type="ARBA" id="ARBA00022679"/>
    </source>
</evidence>
<dbReference type="PRINTS" id="PR00344">
    <property type="entry name" value="BCTRLSENSOR"/>
</dbReference>
<keyword evidence="11" id="KW-0547">Nucleotide-binding</keyword>
<feature type="region of interest" description="Disordered" evidence="18">
    <location>
        <begin position="409"/>
        <end position="437"/>
    </location>
</feature>
<protein>
    <recommendedName>
        <fullName evidence="4">Phosphate regulon sensor protein PhoR</fullName>
        <ecNumber evidence="3">2.7.13.3</ecNumber>
    </recommendedName>
</protein>
<dbReference type="GO" id="GO:0004673">
    <property type="term" value="F:protein histidine kinase activity"/>
    <property type="evidence" value="ECO:0007669"/>
    <property type="project" value="UniProtKB-EC"/>
</dbReference>
<comment type="subcellular location">
    <subcellularLocation>
        <location evidence="2">Cell membrane</location>
    </subcellularLocation>
</comment>
<comment type="caution">
    <text evidence="20">The sequence shown here is derived from an EMBL/GenBank/DDBJ whole genome shotgun (WGS) entry which is preliminary data.</text>
</comment>
<proteinExistence type="predicted"/>
<evidence type="ECO:0000256" key="6">
    <source>
        <dbReference type="ARBA" id="ARBA00022475"/>
    </source>
</evidence>
<dbReference type="InterPro" id="IPR036097">
    <property type="entry name" value="HisK_dim/P_sf"/>
</dbReference>